<accession>A0ABV6RDG1</accession>
<dbReference type="Proteomes" id="UP001589793">
    <property type="component" value="Unassembled WGS sequence"/>
</dbReference>
<keyword evidence="2" id="KW-1185">Reference proteome</keyword>
<name>A0ABV6RDG1_9MICO</name>
<protein>
    <submittedName>
        <fullName evidence="1">Squalene cyclase</fullName>
    </submittedName>
</protein>
<dbReference type="EMBL" id="JBHLSV010000017">
    <property type="protein sequence ID" value="MFC0675020.1"/>
    <property type="molecule type" value="Genomic_DNA"/>
</dbReference>
<dbReference type="InterPro" id="IPR008930">
    <property type="entry name" value="Terpenoid_cyclase/PrenylTrfase"/>
</dbReference>
<evidence type="ECO:0000313" key="2">
    <source>
        <dbReference type="Proteomes" id="UP001589793"/>
    </source>
</evidence>
<proteinExistence type="predicted"/>
<reference evidence="1 2" key="1">
    <citation type="submission" date="2024-09" db="EMBL/GenBank/DDBJ databases">
        <authorList>
            <person name="Sun Q."/>
            <person name="Mori K."/>
        </authorList>
    </citation>
    <scope>NUCLEOTIDE SEQUENCE [LARGE SCALE GENOMIC DNA]</scope>
    <source>
        <strain evidence="1 2">CICC 10874</strain>
    </source>
</reference>
<dbReference type="RefSeq" id="WP_376981656.1">
    <property type="nucleotide sequence ID" value="NZ_JBHLSV010000017.1"/>
</dbReference>
<sequence>MAADDVDAWLLATDPALRWQVERDLLGAPPQQWQATRRRVVLEGFGARLLGLQGEDGMWAGGAYFPGGFFEDPANQDLPGQPWTATTWSLTALREWGADPAPLQENGTVERLARTARWEYDDLPYWGGEVDCCINAMTLANGLWLGAEVGAIADWFVEHQLEDGGWNCDWVEGAERSSFHSTVNALGGLLALEETTGGTAATRAARRRGEEYLLRRRLHRRLSTGESVGPFVDRFRYPFRWAYSVLRALEHLRRASALDGTRPDARAAEAVEMVRAARQADGTWLQGPVLPGAVWFEVDVPEGEPSPWLTLHARRVLDWWEAGTGRRR</sequence>
<dbReference type="Gene3D" id="1.50.10.20">
    <property type="match status" value="1"/>
</dbReference>
<dbReference type="SUPFAM" id="SSF48239">
    <property type="entry name" value="Terpenoid cyclases/Protein prenyltransferases"/>
    <property type="match status" value="1"/>
</dbReference>
<evidence type="ECO:0000313" key="1">
    <source>
        <dbReference type="EMBL" id="MFC0675020.1"/>
    </source>
</evidence>
<organism evidence="1 2">
    <name type="scientific">Brachybacterium hainanense</name>
    <dbReference type="NCBI Taxonomy" id="1541174"/>
    <lineage>
        <taxon>Bacteria</taxon>
        <taxon>Bacillati</taxon>
        <taxon>Actinomycetota</taxon>
        <taxon>Actinomycetes</taxon>
        <taxon>Micrococcales</taxon>
        <taxon>Dermabacteraceae</taxon>
        <taxon>Brachybacterium</taxon>
    </lineage>
</organism>
<comment type="caution">
    <text evidence="1">The sequence shown here is derived from an EMBL/GenBank/DDBJ whole genome shotgun (WGS) entry which is preliminary data.</text>
</comment>
<gene>
    <name evidence="1" type="ORF">ACFFF6_13725</name>
</gene>